<gene>
    <name evidence="3" type="ORF">SLNWT_2016</name>
</gene>
<evidence type="ECO:0000256" key="1">
    <source>
        <dbReference type="PROSITE-ProRule" id="PRU01251"/>
    </source>
</evidence>
<keyword evidence="4" id="KW-1185">Reference proteome</keyword>
<proteinExistence type="predicted"/>
<dbReference type="InterPro" id="IPR036628">
    <property type="entry name" value="Clp_N_dom_sf"/>
</dbReference>
<dbReference type="Proteomes" id="UP000031523">
    <property type="component" value="Chromosome"/>
</dbReference>
<accession>A0A0B5EWD3</accession>
<feature type="domain" description="Clp R" evidence="2">
    <location>
        <begin position="2"/>
        <end position="187"/>
    </location>
</feature>
<dbReference type="PROSITE" id="PS51903">
    <property type="entry name" value="CLP_R"/>
    <property type="match status" value="1"/>
</dbReference>
<dbReference type="Pfam" id="PF02861">
    <property type="entry name" value="Clp_N"/>
    <property type="match status" value="2"/>
</dbReference>
<dbReference type="AlphaFoldDB" id="A0A0B5EWD3"/>
<dbReference type="Gene3D" id="1.10.1780.10">
    <property type="entry name" value="Clp, N-terminal domain"/>
    <property type="match status" value="2"/>
</dbReference>
<sequence>MFERFTRSAEDVVKGALDHADRAGSGRVESAHLLRALLDGEGSRGAFVLAALGVPERRASLERALDLSRRRAGLSGADSRALAELGIDVEAVVSRVEDVHGEGALADRPRPRSLFGPRRPFGKETKDVLTRSLRIVTARGERRIGDEHLLLALTTQPGAVAEALADHGVTYASVERILYGGGENRGQAKAG</sequence>
<dbReference type="InterPro" id="IPR004176">
    <property type="entry name" value="Clp_R_N"/>
</dbReference>
<reference evidence="3 4" key="1">
    <citation type="submission" date="2015-01" db="EMBL/GenBank/DDBJ databases">
        <title>Enhanced salinomycin production by adjusting the supply of polyketide extender units in Streptomyce albus DSM 41398.</title>
        <authorList>
            <person name="Lu C."/>
        </authorList>
    </citation>
    <scope>NUCLEOTIDE SEQUENCE [LARGE SCALE GENOMIC DNA]</scope>
    <source>
        <strain evidence="4">ATCC 21838 / DSM 41398 / FERM P-419 / JCM 4703 / NBRC 107858</strain>
    </source>
</reference>
<evidence type="ECO:0000313" key="4">
    <source>
        <dbReference type="Proteomes" id="UP000031523"/>
    </source>
</evidence>
<name>A0A0B5EWD3_STRA4</name>
<dbReference type="KEGG" id="sals:SLNWT_2016"/>
<dbReference type="EMBL" id="CP010519">
    <property type="protein sequence ID" value="AJE82392.1"/>
    <property type="molecule type" value="Genomic_DNA"/>
</dbReference>
<protein>
    <submittedName>
        <fullName evidence="3">Clp amino domain-containing protein</fullName>
    </submittedName>
</protein>
<keyword evidence="1" id="KW-0677">Repeat</keyword>
<evidence type="ECO:0000313" key="3">
    <source>
        <dbReference type="EMBL" id="AJE82392.1"/>
    </source>
</evidence>
<evidence type="ECO:0000259" key="2">
    <source>
        <dbReference type="PROSITE" id="PS51903"/>
    </source>
</evidence>
<dbReference type="SUPFAM" id="SSF81923">
    <property type="entry name" value="Double Clp-N motif"/>
    <property type="match status" value="2"/>
</dbReference>
<organism evidence="3 4">
    <name type="scientific">Streptomyces albus (strain ATCC 21838 / DSM 41398 / FERM P-419 / JCM 4703 / NBRC 107858)</name>
    <dbReference type="NCBI Taxonomy" id="1081613"/>
    <lineage>
        <taxon>Bacteria</taxon>
        <taxon>Bacillati</taxon>
        <taxon>Actinomycetota</taxon>
        <taxon>Actinomycetes</taxon>
        <taxon>Kitasatosporales</taxon>
        <taxon>Streptomycetaceae</taxon>
        <taxon>Streptomyces</taxon>
    </lineage>
</organism>